<proteinExistence type="predicted"/>
<accession>A0A382KIR3</accession>
<dbReference type="AlphaFoldDB" id="A0A382KIR3"/>
<evidence type="ECO:0008006" key="2">
    <source>
        <dbReference type="Google" id="ProtNLM"/>
    </source>
</evidence>
<organism evidence="1">
    <name type="scientific">marine metagenome</name>
    <dbReference type="NCBI Taxonomy" id="408172"/>
    <lineage>
        <taxon>unclassified sequences</taxon>
        <taxon>metagenomes</taxon>
        <taxon>ecological metagenomes</taxon>
    </lineage>
</organism>
<sequence>MNVSQIRDLLQTLTSSIIWPKLLAPMAGMVLVVSPLVAQGQQSGSFQRESTLTIAVGSLRYKPSGNERFPMLALHRDQAVSRWARLETSMSFSRANVQIDSIGRYDSTLSTEKATLFTLTLGAQARWGIGPLEPYAGLALGIFVRRDDNSDGRRFSRPAYAFPLGVRVKLTDSLGIRGEIRFRQDSHEVVTHSDREMTVGITWTR</sequence>
<dbReference type="SUPFAM" id="SSF56925">
    <property type="entry name" value="OMPA-like"/>
    <property type="match status" value="1"/>
</dbReference>
<name>A0A382KIR3_9ZZZZ</name>
<protein>
    <recommendedName>
        <fullName evidence="2">Outer membrane protein beta-barrel domain-containing protein</fullName>
    </recommendedName>
</protein>
<dbReference type="InterPro" id="IPR011250">
    <property type="entry name" value="OMP/PagP_B-barrel"/>
</dbReference>
<dbReference type="EMBL" id="UINC01080497">
    <property type="protein sequence ID" value="SVC23485.1"/>
    <property type="molecule type" value="Genomic_DNA"/>
</dbReference>
<evidence type="ECO:0000313" key="1">
    <source>
        <dbReference type="EMBL" id="SVC23485.1"/>
    </source>
</evidence>
<reference evidence="1" key="1">
    <citation type="submission" date="2018-05" db="EMBL/GenBank/DDBJ databases">
        <authorList>
            <person name="Lanie J.A."/>
            <person name="Ng W.-L."/>
            <person name="Kazmierczak K.M."/>
            <person name="Andrzejewski T.M."/>
            <person name="Davidsen T.M."/>
            <person name="Wayne K.J."/>
            <person name="Tettelin H."/>
            <person name="Glass J.I."/>
            <person name="Rusch D."/>
            <person name="Podicherti R."/>
            <person name="Tsui H.-C.T."/>
            <person name="Winkler M.E."/>
        </authorList>
    </citation>
    <scope>NUCLEOTIDE SEQUENCE</scope>
</reference>
<dbReference type="Gene3D" id="2.40.160.20">
    <property type="match status" value="1"/>
</dbReference>
<gene>
    <name evidence="1" type="ORF">METZ01_LOCUS276339</name>
</gene>